<comment type="caution">
    <text evidence="1">The sequence shown here is derived from an EMBL/GenBank/DDBJ whole genome shotgun (WGS) entry which is preliminary data.</text>
</comment>
<dbReference type="Proteomes" id="UP000827872">
    <property type="component" value="Linkage Group LG03"/>
</dbReference>
<keyword evidence="2" id="KW-1185">Reference proteome</keyword>
<evidence type="ECO:0000313" key="2">
    <source>
        <dbReference type="Proteomes" id="UP000827872"/>
    </source>
</evidence>
<protein>
    <submittedName>
        <fullName evidence="1">Uncharacterized protein</fullName>
    </submittedName>
</protein>
<evidence type="ECO:0000313" key="1">
    <source>
        <dbReference type="EMBL" id="KAH7992607.1"/>
    </source>
</evidence>
<gene>
    <name evidence="1" type="ORF">K3G42_024914</name>
</gene>
<name>A0ACB8EJ02_9SAUR</name>
<accession>A0ACB8EJ02</accession>
<organism evidence="1 2">
    <name type="scientific">Sphaerodactylus townsendi</name>
    <dbReference type="NCBI Taxonomy" id="933632"/>
    <lineage>
        <taxon>Eukaryota</taxon>
        <taxon>Metazoa</taxon>
        <taxon>Chordata</taxon>
        <taxon>Craniata</taxon>
        <taxon>Vertebrata</taxon>
        <taxon>Euteleostomi</taxon>
        <taxon>Lepidosauria</taxon>
        <taxon>Squamata</taxon>
        <taxon>Bifurcata</taxon>
        <taxon>Gekkota</taxon>
        <taxon>Sphaerodactylidae</taxon>
        <taxon>Sphaerodactylus</taxon>
    </lineage>
</organism>
<sequence length="238" mass="25084">MLLRRWLGGGSRCGGKARSLRPGGLRSIRACWPSTSPSVASLRYLADPMVQGPELATGSSIAACSSAAVVKLQQALPARLLGPEPDPDEGLLVSARSSRRLLAHPSPGQLATLAPASQIRRGVLTIYGVLEAVNSRRWPVRSSYPPLQMKALSTFFAFAASIGAACSDKVPGGPSLLSLDGWPQYCLSAGRYAKKSGWGQHLGLDTSLDIHWLARHAVVFCSSRVAEPGASALASQTQ</sequence>
<reference evidence="1" key="1">
    <citation type="submission" date="2021-08" db="EMBL/GenBank/DDBJ databases">
        <title>The first chromosome-level gecko genome reveals the dynamic sex chromosomes of Neotropical dwarf geckos (Sphaerodactylidae: Sphaerodactylus).</title>
        <authorList>
            <person name="Pinto B.J."/>
            <person name="Keating S.E."/>
            <person name="Gamble T."/>
        </authorList>
    </citation>
    <scope>NUCLEOTIDE SEQUENCE</scope>
    <source>
        <strain evidence="1">TG3544</strain>
    </source>
</reference>
<proteinExistence type="predicted"/>
<dbReference type="EMBL" id="CM037616">
    <property type="protein sequence ID" value="KAH7992607.1"/>
    <property type="molecule type" value="Genomic_DNA"/>
</dbReference>